<sequence>MAEEKVVRLTATWYKILLWYKSGVSFIHSTKLKVCHNRRISQHRTFSGLAARGRTSVDWFFGFKLDNVVNDWPLATLRERGELLNITLTPGNVDGRKPVPQLVQSLTGKLFGDFGYISKKLSHQLWQTTGLQLITPLKKI</sequence>
<evidence type="ECO:0000313" key="3">
    <source>
        <dbReference type="Proteomes" id="UP000176944"/>
    </source>
</evidence>
<dbReference type="Pfam" id="PF13612">
    <property type="entry name" value="DDE_Tnp_1_3"/>
    <property type="match status" value="1"/>
</dbReference>
<name>A0A1D9G106_MOOP1</name>
<dbReference type="EMBL" id="CP017708">
    <property type="protein sequence ID" value="AOY81293.1"/>
    <property type="molecule type" value="Genomic_DNA"/>
</dbReference>
<evidence type="ECO:0000259" key="1">
    <source>
        <dbReference type="Pfam" id="PF13612"/>
    </source>
</evidence>
<dbReference type="InterPro" id="IPR025668">
    <property type="entry name" value="Tnp_DDE_dom"/>
</dbReference>
<gene>
    <name evidence="2" type="ORF">BJP36_16660</name>
</gene>
<evidence type="ECO:0000313" key="2">
    <source>
        <dbReference type="EMBL" id="AOY81293.1"/>
    </source>
</evidence>
<feature type="domain" description="Transposase DDE" evidence="1">
    <location>
        <begin position="22"/>
        <end position="139"/>
    </location>
</feature>
<accession>A0A1D9G106</accession>
<dbReference type="AlphaFoldDB" id="A0A1D9G106"/>
<reference evidence="3" key="1">
    <citation type="submission" date="2016-10" db="EMBL/GenBank/DDBJ databases">
        <title>Comparative genomics uncovers the prolific and rare metabolic potential of the cyanobacterial genus Moorea.</title>
        <authorList>
            <person name="Leao T."/>
            <person name="Castelao G."/>
            <person name="Korobeynikov A."/>
            <person name="Monroe E.A."/>
            <person name="Podell S."/>
            <person name="Glukhov E."/>
            <person name="Allen E."/>
            <person name="Gerwick W.H."/>
            <person name="Gerwick L."/>
        </authorList>
    </citation>
    <scope>NUCLEOTIDE SEQUENCE [LARGE SCALE GENOMIC DNA]</scope>
    <source>
        <strain evidence="3">JHB</strain>
    </source>
</reference>
<protein>
    <recommendedName>
        <fullName evidence="1">Transposase DDE domain-containing protein</fullName>
    </recommendedName>
</protein>
<proteinExistence type="predicted"/>
<dbReference type="Proteomes" id="UP000176944">
    <property type="component" value="Chromosome"/>
</dbReference>
<organism evidence="2 3">
    <name type="scientific">Moorena producens (strain JHB)</name>
    <dbReference type="NCBI Taxonomy" id="1454205"/>
    <lineage>
        <taxon>Bacteria</taxon>
        <taxon>Bacillati</taxon>
        <taxon>Cyanobacteriota</taxon>
        <taxon>Cyanophyceae</taxon>
        <taxon>Coleofasciculales</taxon>
        <taxon>Coleofasciculaceae</taxon>
        <taxon>Moorena</taxon>
    </lineage>
</organism>